<name>A0A4C1WAI8_EUMVA</name>
<proteinExistence type="predicted"/>
<gene>
    <name evidence="2" type="ORF">EVAR_85678_1</name>
</gene>
<evidence type="ECO:0000313" key="2">
    <source>
        <dbReference type="EMBL" id="GBP48063.1"/>
    </source>
</evidence>
<comment type="caution">
    <text evidence="2">The sequence shown here is derived from an EMBL/GenBank/DDBJ whole genome shotgun (WGS) entry which is preliminary data.</text>
</comment>
<accession>A0A4C1WAI8</accession>
<dbReference type="Proteomes" id="UP000299102">
    <property type="component" value="Unassembled WGS sequence"/>
</dbReference>
<evidence type="ECO:0000313" key="3">
    <source>
        <dbReference type="Proteomes" id="UP000299102"/>
    </source>
</evidence>
<evidence type="ECO:0000256" key="1">
    <source>
        <dbReference type="SAM" id="MobiDB-lite"/>
    </source>
</evidence>
<reference evidence="2 3" key="1">
    <citation type="journal article" date="2019" name="Commun. Biol.">
        <title>The bagworm genome reveals a unique fibroin gene that provides high tensile strength.</title>
        <authorList>
            <person name="Kono N."/>
            <person name="Nakamura H."/>
            <person name="Ohtoshi R."/>
            <person name="Tomita M."/>
            <person name="Numata K."/>
            <person name="Arakawa K."/>
        </authorList>
    </citation>
    <scope>NUCLEOTIDE SEQUENCE [LARGE SCALE GENOMIC DNA]</scope>
</reference>
<dbReference type="AlphaFoldDB" id="A0A4C1WAI8"/>
<protein>
    <submittedName>
        <fullName evidence="2">Uncharacterized protein</fullName>
    </submittedName>
</protein>
<dbReference type="EMBL" id="BGZK01000516">
    <property type="protein sequence ID" value="GBP48063.1"/>
    <property type="molecule type" value="Genomic_DNA"/>
</dbReference>
<keyword evidence="3" id="KW-1185">Reference proteome</keyword>
<feature type="region of interest" description="Disordered" evidence="1">
    <location>
        <begin position="93"/>
        <end position="115"/>
    </location>
</feature>
<organism evidence="2 3">
    <name type="scientific">Eumeta variegata</name>
    <name type="common">Bagworm moth</name>
    <name type="synonym">Eumeta japonica</name>
    <dbReference type="NCBI Taxonomy" id="151549"/>
    <lineage>
        <taxon>Eukaryota</taxon>
        <taxon>Metazoa</taxon>
        <taxon>Ecdysozoa</taxon>
        <taxon>Arthropoda</taxon>
        <taxon>Hexapoda</taxon>
        <taxon>Insecta</taxon>
        <taxon>Pterygota</taxon>
        <taxon>Neoptera</taxon>
        <taxon>Endopterygota</taxon>
        <taxon>Lepidoptera</taxon>
        <taxon>Glossata</taxon>
        <taxon>Ditrysia</taxon>
        <taxon>Tineoidea</taxon>
        <taxon>Psychidae</taxon>
        <taxon>Oiketicinae</taxon>
        <taxon>Eumeta</taxon>
    </lineage>
</organism>
<sequence length="115" mass="12674">MPSSQREGSVFAADLYSWATFDAVDIAKAMRASGVVRTTSERGRARVSEFVHRPRGRAARRTVSGSRFGSRDAKAIRLRLGVTYEKGVTLGNVTMSHRTRERGPPNALRLSPTQL</sequence>